<evidence type="ECO:0008006" key="9">
    <source>
        <dbReference type="Google" id="ProtNLM"/>
    </source>
</evidence>
<dbReference type="OrthoDB" id="267579at2"/>
<keyword evidence="1" id="KW-0540">Nuclease</keyword>
<evidence type="ECO:0000256" key="4">
    <source>
        <dbReference type="ARBA" id="ARBA00022801"/>
    </source>
</evidence>
<organism evidence="7 8">
    <name type="scientific">Sphingomonas panacis</name>
    <dbReference type="NCBI Taxonomy" id="1560345"/>
    <lineage>
        <taxon>Bacteria</taxon>
        <taxon>Pseudomonadati</taxon>
        <taxon>Pseudomonadota</taxon>
        <taxon>Alphaproteobacteria</taxon>
        <taxon>Sphingomonadales</taxon>
        <taxon>Sphingomonadaceae</taxon>
        <taxon>Sphingomonas</taxon>
    </lineage>
</organism>
<dbReference type="KEGG" id="span:AWL63_19340"/>
<keyword evidence="4" id="KW-0378">Hydrolase</keyword>
<evidence type="ECO:0000313" key="7">
    <source>
        <dbReference type="EMBL" id="AOH85781.1"/>
    </source>
</evidence>
<dbReference type="InterPro" id="IPR003154">
    <property type="entry name" value="S1/P1nuclease"/>
</dbReference>
<evidence type="ECO:0000256" key="2">
    <source>
        <dbReference type="ARBA" id="ARBA00022723"/>
    </source>
</evidence>
<accession>A0A1B3ZEC0</accession>
<protein>
    <recommendedName>
        <fullName evidence="9">S1/P1 Nuclease</fullName>
    </recommendedName>
</protein>
<dbReference type="Pfam" id="PF02265">
    <property type="entry name" value="S1-P1_nuclease"/>
    <property type="match status" value="1"/>
</dbReference>
<evidence type="ECO:0000313" key="8">
    <source>
        <dbReference type="Proteomes" id="UP000094256"/>
    </source>
</evidence>
<keyword evidence="3" id="KW-0255">Endonuclease</keyword>
<dbReference type="EMBL" id="CP014168">
    <property type="protein sequence ID" value="AOH85781.1"/>
    <property type="molecule type" value="Genomic_DNA"/>
</dbReference>
<dbReference type="CDD" id="cd11010">
    <property type="entry name" value="S1-P1_nuclease"/>
    <property type="match status" value="1"/>
</dbReference>
<dbReference type="GO" id="GO:0006308">
    <property type="term" value="P:DNA catabolic process"/>
    <property type="evidence" value="ECO:0007669"/>
    <property type="project" value="InterPro"/>
</dbReference>
<dbReference type="GO" id="GO:0004519">
    <property type="term" value="F:endonuclease activity"/>
    <property type="evidence" value="ECO:0007669"/>
    <property type="project" value="UniProtKB-KW"/>
</dbReference>
<keyword evidence="8" id="KW-1185">Reference proteome</keyword>
<gene>
    <name evidence="7" type="ORF">AWL63_19340</name>
</gene>
<sequence length="338" mass="37115">MRHWLWLLVIVGLAGIGLSSSEPAKAWGRYGHLTVCDLAYRNFTPATRQAVNTLLQSRSGGILVKGRGRMADRRYTAFNLGCLEEDALPRRHAEDHFINVARTVPAIARAQCPAGGECILAGIARDLAILKDSALPREDRVFALMALGHWVGDIHQPLHISYADDRGGNGIDAKLTGKCGTSSYRVDNLHAVWDNCLLEAGMFERVRKRADFKKSWGPNTITYRAVDTLQANTTLTQEQAMVGGEPWQWAQESYAITRDPGVSYCFITGSACRYSDTQDVLTSSGPKRLQPVSQAYLTTYAPAAEARIRLAGFRLAHLINSALDPNYTGPVQNSTQAP</sequence>
<dbReference type="PANTHER" id="PTHR33146:SF26">
    <property type="entry name" value="ENDONUCLEASE 4"/>
    <property type="match status" value="1"/>
</dbReference>
<dbReference type="Proteomes" id="UP000094256">
    <property type="component" value="Chromosome"/>
</dbReference>
<proteinExistence type="predicted"/>
<dbReference type="GO" id="GO:0046872">
    <property type="term" value="F:metal ion binding"/>
    <property type="evidence" value="ECO:0007669"/>
    <property type="project" value="UniProtKB-KW"/>
</dbReference>
<keyword evidence="6" id="KW-0325">Glycoprotein</keyword>
<evidence type="ECO:0000256" key="5">
    <source>
        <dbReference type="ARBA" id="ARBA00023157"/>
    </source>
</evidence>
<reference evidence="7 8" key="1">
    <citation type="submission" date="2016-01" db="EMBL/GenBank/DDBJ databases">
        <title>Complete genome and mega plasmid sequence of Sphingomonas panacis DCY99 elicits systemic resistance in rice to Xanthomonas oryzae.</title>
        <authorList>
            <person name="Kim Y.J."/>
            <person name="Yang D.C."/>
            <person name="Sing P."/>
        </authorList>
    </citation>
    <scope>NUCLEOTIDE SEQUENCE [LARGE SCALE GENOMIC DNA]</scope>
    <source>
        <strain evidence="7 8">DCY99</strain>
    </source>
</reference>
<dbReference type="AlphaFoldDB" id="A0A1B3ZEC0"/>
<dbReference type="GO" id="GO:0016788">
    <property type="term" value="F:hydrolase activity, acting on ester bonds"/>
    <property type="evidence" value="ECO:0007669"/>
    <property type="project" value="InterPro"/>
</dbReference>
<evidence type="ECO:0000256" key="3">
    <source>
        <dbReference type="ARBA" id="ARBA00022759"/>
    </source>
</evidence>
<dbReference type="PANTHER" id="PTHR33146">
    <property type="entry name" value="ENDONUCLEASE 4"/>
    <property type="match status" value="1"/>
</dbReference>
<dbReference type="RefSeq" id="WP_069206309.1">
    <property type="nucleotide sequence ID" value="NZ_CP014168.1"/>
</dbReference>
<evidence type="ECO:0000256" key="1">
    <source>
        <dbReference type="ARBA" id="ARBA00022722"/>
    </source>
</evidence>
<keyword evidence="2" id="KW-0479">Metal-binding</keyword>
<dbReference type="STRING" id="1560345.AWL63_19340"/>
<keyword evidence="5" id="KW-1015">Disulfide bond</keyword>
<dbReference type="GO" id="GO:0003676">
    <property type="term" value="F:nucleic acid binding"/>
    <property type="evidence" value="ECO:0007669"/>
    <property type="project" value="InterPro"/>
</dbReference>
<dbReference type="SUPFAM" id="SSF48537">
    <property type="entry name" value="Phospholipase C/P1 nuclease"/>
    <property type="match status" value="1"/>
</dbReference>
<name>A0A1B3ZEC0_9SPHN</name>
<evidence type="ECO:0000256" key="6">
    <source>
        <dbReference type="ARBA" id="ARBA00023180"/>
    </source>
</evidence>
<dbReference type="Gene3D" id="1.10.575.10">
    <property type="entry name" value="P1 Nuclease"/>
    <property type="match status" value="1"/>
</dbReference>
<dbReference type="InterPro" id="IPR008947">
    <property type="entry name" value="PLipase_C/P1_nuclease_dom_sf"/>
</dbReference>